<protein>
    <submittedName>
        <fullName evidence="4">NUDIX domain-containing protein</fullName>
    </submittedName>
</protein>
<evidence type="ECO:0000256" key="1">
    <source>
        <dbReference type="ARBA" id="ARBA00001946"/>
    </source>
</evidence>
<evidence type="ECO:0000313" key="5">
    <source>
        <dbReference type="Proteomes" id="UP000307768"/>
    </source>
</evidence>
<dbReference type="CDD" id="cd04683">
    <property type="entry name" value="NUDIX_Hydrolase"/>
    <property type="match status" value="1"/>
</dbReference>
<evidence type="ECO:0000313" key="4">
    <source>
        <dbReference type="EMBL" id="KAA1420653.1"/>
    </source>
</evidence>
<gene>
    <name evidence="4" type="ORF">FE697_017050</name>
</gene>
<dbReference type="PANTHER" id="PTHR43046">
    <property type="entry name" value="GDP-MANNOSE MANNOSYL HYDROLASE"/>
    <property type="match status" value="1"/>
</dbReference>
<dbReference type="AlphaFoldDB" id="A0A5Q6RRE7"/>
<dbReference type="OrthoDB" id="21342at2"/>
<organism evidence="4 5">
    <name type="scientific">Mumia zhuanghuii</name>
    <dbReference type="NCBI Taxonomy" id="2585211"/>
    <lineage>
        <taxon>Bacteria</taxon>
        <taxon>Bacillati</taxon>
        <taxon>Actinomycetota</taxon>
        <taxon>Actinomycetes</taxon>
        <taxon>Propionibacteriales</taxon>
        <taxon>Nocardioidaceae</taxon>
        <taxon>Mumia</taxon>
    </lineage>
</organism>
<dbReference type="RefSeq" id="WP_149770822.1">
    <property type="nucleotide sequence ID" value="NZ_VDFQ02000005.1"/>
</dbReference>
<proteinExistence type="predicted"/>
<name>A0A5Q6RRE7_9ACTN</name>
<evidence type="ECO:0000256" key="2">
    <source>
        <dbReference type="ARBA" id="ARBA00022801"/>
    </source>
</evidence>
<evidence type="ECO:0000259" key="3">
    <source>
        <dbReference type="PROSITE" id="PS51462"/>
    </source>
</evidence>
<reference evidence="4 5" key="1">
    <citation type="submission" date="2019-09" db="EMBL/GenBank/DDBJ databases">
        <title>Mumia zhuanghuii sp. nov. isolated from the intestinal contents of plateau pika (Ochotona curzoniae) in the Qinghai-Tibet plateau of China.</title>
        <authorList>
            <person name="Tian Z."/>
        </authorList>
    </citation>
    <scope>NUCLEOTIDE SEQUENCE [LARGE SCALE GENOMIC DNA]</scope>
    <source>
        <strain evidence="5">350</strain>
    </source>
</reference>
<comment type="cofactor">
    <cofactor evidence="1">
        <name>Mg(2+)</name>
        <dbReference type="ChEBI" id="CHEBI:18420"/>
    </cofactor>
</comment>
<dbReference type="Gene3D" id="3.90.79.10">
    <property type="entry name" value="Nucleoside Triphosphate Pyrophosphohydrolase"/>
    <property type="match status" value="1"/>
</dbReference>
<dbReference type="Proteomes" id="UP000307768">
    <property type="component" value="Unassembled WGS sequence"/>
</dbReference>
<dbReference type="EMBL" id="VDFQ02000005">
    <property type="protein sequence ID" value="KAA1420653.1"/>
    <property type="molecule type" value="Genomic_DNA"/>
</dbReference>
<comment type="caution">
    <text evidence="4">The sequence shown here is derived from an EMBL/GenBank/DDBJ whole genome shotgun (WGS) entry which is preliminary data.</text>
</comment>
<dbReference type="InterPro" id="IPR000086">
    <property type="entry name" value="NUDIX_hydrolase_dom"/>
</dbReference>
<dbReference type="PROSITE" id="PS00893">
    <property type="entry name" value="NUDIX_BOX"/>
    <property type="match status" value="1"/>
</dbReference>
<dbReference type="PROSITE" id="PS51462">
    <property type="entry name" value="NUDIX"/>
    <property type="match status" value="1"/>
</dbReference>
<dbReference type="Pfam" id="PF00293">
    <property type="entry name" value="NUDIX"/>
    <property type="match status" value="1"/>
</dbReference>
<sequence>MSHTLVPASYVLLLRGALGEEEVLMHLRQNTGYRDGHWALVAGHVDADESARTAAAREASEEVGVTIDPASLEPLTTLHRWVEGGPAVEQRVDFFWIARDWDGEPRIVEPEKSADQRWFSLRDLPQPAVPQEEAVIEAYLRGAVPAIMTLTSHVSA</sequence>
<dbReference type="PANTHER" id="PTHR43046:SF16">
    <property type="entry name" value="ADP-RIBOSE PYROPHOSPHATASE YJHB-RELATED"/>
    <property type="match status" value="1"/>
</dbReference>
<dbReference type="GO" id="GO:0016787">
    <property type="term" value="F:hydrolase activity"/>
    <property type="evidence" value="ECO:0007669"/>
    <property type="project" value="UniProtKB-KW"/>
</dbReference>
<keyword evidence="2" id="KW-0378">Hydrolase</keyword>
<accession>A0A5Q6RRE7</accession>
<dbReference type="SUPFAM" id="SSF55811">
    <property type="entry name" value="Nudix"/>
    <property type="match status" value="1"/>
</dbReference>
<feature type="domain" description="Nudix hydrolase" evidence="3">
    <location>
        <begin position="4"/>
        <end position="141"/>
    </location>
</feature>
<dbReference type="InterPro" id="IPR015797">
    <property type="entry name" value="NUDIX_hydrolase-like_dom_sf"/>
</dbReference>
<dbReference type="InterPro" id="IPR020084">
    <property type="entry name" value="NUDIX_hydrolase_CS"/>
</dbReference>